<evidence type="ECO:0000313" key="1">
    <source>
        <dbReference type="EMBL" id="KUJ18530.1"/>
    </source>
</evidence>
<keyword evidence="2" id="KW-1185">Reference proteome</keyword>
<organism evidence="1 2">
    <name type="scientific">Mollisia scopiformis</name>
    <name type="common">Conifer needle endophyte fungus</name>
    <name type="synonym">Phialocephala scopiformis</name>
    <dbReference type="NCBI Taxonomy" id="149040"/>
    <lineage>
        <taxon>Eukaryota</taxon>
        <taxon>Fungi</taxon>
        <taxon>Dikarya</taxon>
        <taxon>Ascomycota</taxon>
        <taxon>Pezizomycotina</taxon>
        <taxon>Leotiomycetes</taxon>
        <taxon>Helotiales</taxon>
        <taxon>Mollisiaceae</taxon>
        <taxon>Mollisia</taxon>
    </lineage>
</organism>
<dbReference type="Proteomes" id="UP000070700">
    <property type="component" value="Unassembled WGS sequence"/>
</dbReference>
<dbReference type="AlphaFoldDB" id="A0A194XEB7"/>
<dbReference type="GeneID" id="28828051"/>
<sequence>MAFGEENGAQAACNIPFLRKAVLMESGLTRHVMNNLTAYSQLTELSLRLGLDFHQWNNAAIPLKKLKWMFLIDIAEDGSTTDCWNTATTILNLASTVFPDLEHLDISNCKRKKSDTTTQYICRRVLDDRQTGFLPRLQSFRYQGEVIGDLELESVLEFVRRNGDTLTSLDLAFEFGFLDGIMMDYLLQGVVTAPKLRSLAMPGRYRR</sequence>
<name>A0A194XEB7_MOLSC</name>
<dbReference type="InParanoid" id="A0A194XEB7"/>
<dbReference type="SUPFAM" id="SSF52047">
    <property type="entry name" value="RNI-like"/>
    <property type="match status" value="1"/>
</dbReference>
<dbReference type="InterPro" id="IPR032675">
    <property type="entry name" value="LRR_dom_sf"/>
</dbReference>
<proteinExistence type="predicted"/>
<dbReference type="KEGG" id="psco:LY89DRAFT_717139"/>
<gene>
    <name evidence="1" type="ORF">LY89DRAFT_717139</name>
</gene>
<accession>A0A194XEB7</accession>
<evidence type="ECO:0000313" key="2">
    <source>
        <dbReference type="Proteomes" id="UP000070700"/>
    </source>
</evidence>
<dbReference type="Gene3D" id="3.80.10.10">
    <property type="entry name" value="Ribonuclease Inhibitor"/>
    <property type="match status" value="1"/>
</dbReference>
<feature type="non-terminal residue" evidence="1">
    <location>
        <position position="207"/>
    </location>
</feature>
<dbReference type="EMBL" id="KQ947412">
    <property type="protein sequence ID" value="KUJ18530.1"/>
    <property type="molecule type" value="Genomic_DNA"/>
</dbReference>
<dbReference type="OrthoDB" id="3540523at2759"/>
<reference evidence="1 2" key="1">
    <citation type="submission" date="2015-10" db="EMBL/GenBank/DDBJ databases">
        <title>Full genome of DAOMC 229536 Phialocephala scopiformis, a fungal endophyte of spruce producing the potent anti-insectan compound rugulosin.</title>
        <authorList>
            <consortium name="DOE Joint Genome Institute"/>
            <person name="Walker A.K."/>
            <person name="Frasz S.L."/>
            <person name="Seifert K.A."/>
            <person name="Miller J.D."/>
            <person name="Mondo S.J."/>
            <person name="Labutti K."/>
            <person name="Lipzen A."/>
            <person name="Dockter R."/>
            <person name="Kennedy M."/>
            <person name="Grigoriev I.V."/>
            <person name="Spatafora J.W."/>
        </authorList>
    </citation>
    <scope>NUCLEOTIDE SEQUENCE [LARGE SCALE GENOMIC DNA]</scope>
    <source>
        <strain evidence="1 2">CBS 120377</strain>
    </source>
</reference>
<dbReference type="RefSeq" id="XP_018072885.1">
    <property type="nucleotide sequence ID" value="XM_018218325.1"/>
</dbReference>
<protein>
    <submittedName>
        <fullName evidence="1">Uncharacterized protein</fullName>
    </submittedName>
</protein>